<dbReference type="Proteomes" id="UP001143910">
    <property type="component" value="Unassembled WGS sequence"/>
</dbReference>
<evidence type="ECO:0000313" key="1">
    <source>
        <dbReference type="EMBL" id="KAJ2970630.1"/>
    </source>
</evidence>
<comment type="caution">
    <text evidence="1">The sequence shown here is derived from an EMBL/GenBank/DDBJ whole genome shotgun (WGS) entry which is preliminary data.</text>
</comment>
<sequence>MFSMREQLLQTANAFITSFNEFTAESVIAHRSPTCLHHILPSTVKAAPQTNAEYSAYIQGLKSVMRNFTLHHREGQPPIVDEVARQVVLEYMCVLTLNEDGTMIDKIVQSVDSAYVADRVKALKEAAHSKLAK</sequence>
<name>A0ACC1MUV0_9HYPO</name>
<protein>
    <submittedName>
        <fullName evidence="1">Uncharacterized protein</fullName>
    </submittedName>
</protein>
<dbReference type="EMBL" id="JANJQO010001501">
    <property type="protein sequence ID" value="KAJ2970630.1"/>
    <property type="molecule type" value="Genomic_DNA"/>
</dbReference>
<keyword evidence="2" id="KW-1185">Reference proteome</keyword>
<accession>A0ACC1MUV0</accession>
<organism evidence="1 2">
    <name type="scientific">Zarea fungicola</name>
    <dbReference type="NCBI Taxonomy" id="93591"/>
    <lineage>
        <taxon>Eukaryota</taxon>
        <taxon>Fungi</taxon>
        <taxon>Dikarya</taxon>
        <taxon>Ascomycota</taxon>
        <taxon>Pezizomycotina</taxon>
        <taxon>Sordariomycetes</taxon>
        <taxon>Hypocreomycetidae</taxon>
        <taxon>Hypocreales</taxon>
        <taxon>Cordycipitaceae</taxon>
        <taxon>Zarea</taxon>
    </lineage>
</organism>
<evidence type="ECO:0000313" key="2">
    <source>
        <dbReference type="Proteomes" id="UP001143910"/>
    </source>
</evidence>
<proteinExistence type="predicted"/>
<gene>
    <name evidence="1" type="ORF">NQ176_g8100</name>
</gene>
<reference evidence="1" key="1">
    <citation type="submission" date="2022-08" db="EMBL/GenBank/DDBJ databases">
        <title>Genome Sequence of Lecanicillium fungicola.</title>
        <authorList>
            <person name="Buettner E."/>
        </authorList>
    </citation>
    <scope>NUCLEOTIDE SEQUENCE</scope>
    <source>
        <strain evidence="1">Babe33</strain>
    </source>
</reference>